<dbReference type="AlphaFoldDB" id="A0A9W6Y1C0"/>
<dbReference type="GO" id="GO:0003676">
    <property type="term" value="F:nucleic acid binding"/>
    <property type="evidence" value="ECO:0007669"/>
    <property type="project" value="InterPro"/>
</dbReference>
<dbReference type="OrthoDB" id="10055784at2759"/>
<dbReference type="EMBL" id="BSXT01002655">
    <property type="protein sequence ID" value="GMF50150.1"/>
    <property type="molecule type" value="Genomic_DNA"/>
</dbReference>
<dbReference type="InterPro" id="IPR012337">
    <property type="entry name" value="RNaseH-like_sf"/>
</dbReference>
<evidence type="ECO:0000313" key="2">
    <source>
        <dbReference type="Proteomes" id="UP001165121"/>
    </source>
</evidence>
<comment type="caution">
    <text evidence="1">The sequence shown here is derived from an EMBL/GenBank/DDBJ whole genome shotgun (WGS) entry which is preliminary data.</text>
</comment>
<reference evidence="1" key="1">
    <citation type="submission" date="2023-04" db="EMBL/GenBank/DDBJ databases">
        <title>Phytophthora fragariaefolia NBRC 109709.</title>
        <authorList>
            <person name="Ichikawa N."/>
            <person name="Sato H."/>
            <person name="Tonouchi N."/>
        </authorList>
    </citation>
    <scope>NUCLEOTIDE SEQUENCE</scope>
    <source>
        <strain evidence="1">NBRC 109709</strain>
    </source>
</reference>
<keyword evidence="2" id="KW-1185">Reference proteome</keyword>
<dbReference type="SUPFAM" id="SSF53098">
    <property type="entry name" value="Ribonuclease H-like"/>
    <property type="match status" value="1"/>
</dbReference>
<proteinExistence type="predicted"/>
<dbReference type="Gene3D" id="3.30.420.10">
    <property type="entry name" value="Ribonuclease H-like superfamily/Ribonuclease H"/>
    <property type="match status" value="1"/>
</dbReference>
<dbReference type="InterPro" id="IPR036397">
    <property type="entry name" value="RNaseH_sf"/>
</dbReference>
<accession>A0A9W6Y1C0</accession>
<organism evidence="1 2">
    <name type="scientific">Phytophthora fragariaefolia</name>
    <dbReference type="NCBI Taxonomy" id="1490495"/>
    <lineage>
        <taxon>Eukaryota</taxon>
        <taxon>Sar</taxon>
        <taxon>Stramenopiles</taxon>
        <taxon>Oomycota</taxon>
        <taxon>Peronosporomycetes</taxon>
        <taxon>Peronosporales</taxon>
        <taxon>Peronosporaceae</taxon>
        <taxon>Phytophthora</taxon>
    </lineage>
</organism>
<dbReference type="Proteomes" id="UP001165121">
    <property type="component" value="Unassembled WGS sequence"/>
</dbReference>
<gene>
    <name evidence="1" type="ORF">Pfra01_001994700</name>
</gene>
<sequence>MEALRKRLGGAHHFTTPYCPWINGTVEVVNRQLLRCLKALLSELKLPQHVWPTALPVVVHDIHAVVARQGAHIAVQASLPQLQRTFVDTAARRRAQVRARQGDRTGTVLANFDVGAFVLAARVVPHSNKLAVAWQGPKRVVRAIMDYIYEVQDTALPFALTTYHASRLRYDQDGLQGVTQDLDAHALTLPVATSSRSTSRPVLVCPPPPAVDNSCRVGRFEPGGSVEGASRRHVAECSGAITTLCSSSSGGSPRPTDVDVSPCPDIGIEVEASWTEVHARLLLVLSLHMADAPEEVTGSVGCRIDIAECYLATPLVSNALQFGFDR</sequence>
<name>A0A9W6Y1C0_9STRA</name>
<evidence type="ECO:0000313" key="1">
    <source>
        <dbReference type="EMBL" id="GMF50150.1"/>
    </source>
</evidence>
<protein>
    <submittedName>
        <fullName evidence="1">Unnamed protein product</fullName>
    </submittedName>
</protein>